<gene>
    <name evidence="3" type="ORF">Purlil1_10723</name>
</gene>
<organism evidence="3 4">
    <name type="scientific">Purpureocillium lilacinum</name>
    <name type="common">Paecilomyces lilacinus</name>
    <dbReference type="NCBI Taxonomy" id="33203"/>
    <lineage>
        <taxon>Eukaryota</taxon>
        <taxon>Fungi</taxon>
        <taxon>Dikarya</taxon>
        <taxon>Ascomycota</taxon>
        <taxon>Pezizomycotina</taxon>
        <taxon>Sordariomycetes</taxon>
        <taxon>Hypocreomycetidae</taxon>
        <taxon>Hypocreales</taxon>
        <taxon>Ophiocordycipitaceae</taxon>
        <taxon>Purpureocillium</taxon>
    </lineage>
</organism>
<dbReference type="Gene3D" id="1.20.5.460">
    <property type="entry name" value="Single helix bin"/>
    <property type="match status" value="1"/>
</dbReference>
<dbReference type="PANTHER" id="PTHR31862:SF1">
    <property type="entry name" value="UPF0261 DOMAIN PROTEIN (AFU_ORTHOLOGUE AFUA_1G10120)"/>
    <property type="match status" value="1"/>
</dbReference>
<dbReference type="Pfam" id="PF09370">
    <property type="entry name" value="PEP_hydrolase"/>
    <property type="match status" value="1"/>
</dbReference>
<feature type="domain" description="TIM-barrel" evidence="2">
    <location>
        <begin position="92"/>
        <end position="358"/>
    </location>
</feature>
<sequence length="363" mass="38557">MSRPGSTVTTLTRRASPSSRPLTQPLIRNPWLYKKEGRALDQLLDFKVATNRDDTPAANRQATSNTANAPGSLNLEPRLHLDVMAPPTDRGEILARLRAQIDAGTPIVGAGAGIGLSAKFIEAGGGDLIIIYNSGRFRMAGRGSLAGLMPYGNANDVVLDMANEVLPVVQRTPVIAGVCATDPFRSIPHFLRQLRDLGFAGVQNFPTVGLIDGQFRANLEETGMSYALEVDMVAEAHALGLLTTPYVFSEDDAVAMARAGADVLVAHMGLTTSGSIGASTGKTLDECVDLIQRIRDAAAGVRGDVIVLCHGGPIAAPEDAQYVLERTKGVHGFYGASSMERLPVEEAITDITRRFKSLPGAKK</sequence>
<dbReference type="InterPro" id="IPR051353">
    <property type="entry name" value="Tobamovirus_resist_UPF0261"/>
</dbReference>
<accession>A0ABR0BLM6</accession>
<dbReference type="InterPro" id="IPR015813">
    <property type="entry name" value="Pyrv/PenolPyrv_kinase-like_dom"/>
</dbReference>
<feature type="region of interest" description="Disordered" evidence="1">
    <location>
        <begin position="1"/>
        <end position="24"/>
    </location>
</feature>
<evidence type="ECO:0000313" key="4">
    <source>
        <dbReference type="Proteomes" id="UP001287286"/>
    </source>
</evidence>
<dbReference type="InterPro" id="IPR013785">
    <property type="entry name" value="Aldolase_TIM"/>
</dbReference>
<name>A0ABR0BLM6_PURLI</name>
<evidence type="ECO:0000259" key="2">
    <source>
        <dbReference type="Pfam" id="PF09370"/>
    </source>
</evidence>
<dbReference type="EMBL" id="JAWRVI010000057">
    <property type="protein sequence ID" value="KAK4083312.1"/>
    <property type="molecule type" value="Genomic_DNA"/>
</dbReference>
<comment type="caution">
    <text evidence="3">The sequence shown here is derived from an EMBL/GenBank/DDBJ whole genome shotgun (WGS) entry which is preliminary data.</text>
</comment>
<dbReference type="PANTHER" id="PTHR31862">
    <property type="entry name" value="UPF0261 DOMAIN PROTEIN (AFU_ORTHOLOGUE AFUA_1G10120)"/>
    <property type="match status" value="1"/>
</dbReference>
<reference evidence="3 4" key="1">
    <citation type="journal article" date="2024" name="Microbiol. Resour. Announc.">
        <title>Genome annotations for the ascomycete fungi Trichoderma harzianum, Trichoderma aggressivum, and Purpureocillium lilacinum.</title>
        <authorList>
            <person name="Beijen E.P.W."/>
            <person name="Ohm R.A."/>
        </authorList>
    </citation>
    <scope>NUCLEOTIDE SEQUENCE [LARGE SCALE GENOMIC DNA]</scope>
    <source>
        <strain evidence="3 4">CBS 150709</strain>
    </source>
</reference>
<keyword evidence="4" id="KW-1185">Reference proteome</keyword>
<feature type="compositionally biased region" description="Polar residues" evidence="1">
    <location>
        <begin position="1"/>
        <end position="22"/>
    </location>
</feature>
<evidence type="ECO:0000256" key="1">
    <source>
        <dbReference type="SAM" id="MobiDB-lite"/>
    </source>
</evidence>
<dbReference type="SUPFAM" id="SSF51621">
    <property type="entry name" value="Phosphoenolpyruvate/pyruvate domain"/>
    <property type="match status" value="1"/>
</dbReference>
<dbReference type="InterPro" id="IPR009215">
    <property type="entry name" value="TIM-br_IGPS-like"/>
</dbReference>
<dbReference type="Gene3D" id="3.20.20.70">
    <property type="entry name" value="Aldolase class I"/>
    <property type="match status" value="1"/>
</dbReference>
<proteinExistence type="predicted"/>
<protein>
    <recommendedName>
        <fullName evidence="2">TIM-barrel domain-containing protein</fullName>
    </recommendedName>
</protein>
<dbReference type="Proteomes" id="UP001287286">
    <property type="component" value="Unassembled WGS sequence"/>
</dbReference>
<evidence type="ECO:0000313" key="3">
    <source>
        <dbReference type="EMBL" id="KAK4083312.1"/>
    </source>
</evidence>